<dbReference type="Proteomes" id="UP000031737">
    <property type="component" value="Unassembled WGS sequence"/>
</dbReference>
<dbReference type="EMBL" id="AUPL01002814">
    <property type="protein sequence ID" value="ESL09463.1"/>
    <property type="molecule type" value="Genomic_DNA"/>
</dbReference>
<name>A0A061J228_TRYRA</name>
<organism evidence="2 3">
    <name type="scientific">Trypanosoma rangeli SC58</name>
    <dbReference type="NCBI Taxonomy" id="429131"/>
    <lineage>
        <taxon>Eukaryota</taxon>
        <taxon>Discoba</taxon>
        <taxon>Euglenozoa</taxon>
        <taxon>Kinetoplastea</taxon>
        <taxon>Metakinetoplastina</taxon>
        <taxon>Trypanosomatida</taxon>
        <taxon>Trypanosomatidae</taxon>
        <taxon>Trypanosoma</taxon>
        <taxon>Herpetosoma</taxon>
    </lineage>
</organism>
<feature type="region of interest" description="Disordered" evidence="1">
    <location>
        <begin position="1187"/>
        <end position="1208"/>
    </location>
</feature>
<sequence>MVLVFSVVNREEGRSADRRHERYQFSSFNGNVAVFYDSRHGPPEAEVAHAANQDLSLEEASPHPFFVCSFDAFMDPKKEDSSPTKNTEQDVLEVLMSDVSARVAARENVTVVNRGAHADQFVERIFRSLQKCIEQAAENAMQFVADELAKEKQMQRLLQLEHESNLHMVKEYVKNTNETARPSPAGLKISAKLLRNLQRLRKHKLYFLVSGQKATERFTILTAAHHGELVPPCVKGSYLAPESFAALPPMRITYSGLGSRRTKTTTPKSSYHGLRAQRRSTMSILEILGEATGGDAVEPLKGNGWGKEMHYYVFDGSTSLLGLPGIPKFEDVIKGFSVDFWFRMDAAELYEKRVLIHIMDGPRADLGQLFQISLKHNEHTYEAICVYVRDSTNRVLECLMPLKSAILPTEAGSCFHHFLLNVQSLEEGSLECFFDGQLTTLQIVQQEYPVYFNAWPHRLFVGGYMDESNMPKCVFHGVICELRFGVNTADGPKTIVRWPLLADGEKLTEMMHTIPAEHHETLLNLERQAGPPPITSPFLDGNLVVNLGPLGVLGELLCNWRLEIRFRTNVSNRTMSLLGVTDRQCRMQELGIVMNAEPIFEKERFRYHEFNITLYLVDAFGACCSALLRGSEHQNVMDGQWHTLVWKCIDSEANTYRVKLDGAAQELLYLVREGPRRFVPFGDWVCLGGHNTRNHEVRRPFYGEIGRFFISVRGVPLATLNMDEGPGAYVLQDTSGRHHHGLLINPVTNAIRRHDVYWFPYPEEAIRDGGNINEADGIIIYKNNNVSVAAVVFTCEFDTVGVAREVMYDILGETCVEPQVVENHISDQRPQWKTWRALPDSCFKPISTLVQLEETVNSTLSCEKPLGHCMFVIRIGDCHVTLLNLHGPVLPQDATYNHNVLRWQYAYAISGTKGRRELLLNRMIQGVESVLLRDTLTPFMTKKLGPLNAHQDSIVTEDIIRSMQNGGKPWFLSAVLHNHLLNAEYGSHVHIIHHFMDRMTADEAASVALFNRRLYNTTKKGASIVIQRNWRAREARLEVMRLRCEKEIRERRVEEINALRLNPLLKAKETLTALLVTLHQIDCEGISPITDDVNDLSAALTKSGYEVRHLPNASRAALMKALSELDEDTSSFVYISGYGGLMSVRQPLLFSLHGLHISITEGAQRAALDEERGREYRRILQDFHEEYPPPKVRKGRRKASRAPPSKKALQEAELAARQREELFRMAVAELEKEEASTREATEEEYDTEVLMLIREIKLAAEATTEYERTYKKDPRGMHFVLPSEAKLIEPYANTVCSVEELISIALQRPVPSLGLQRIVALDLEPITPMSCGSAWVASSTGYTLNFVYQPQQRRIMSKFLRGAFEGRLPCVPAHYRYAVLKGGIETKPNERDWRSFATYLVSKMSSVCSKELIAGLWEELDREVPFTAELIPVRGIVLDPETRDKLRREGEKKEVSVILRYGVGSSHVQADMFSVFKSIIASGVTLKEISFKNTIYILFAHCNSGIDGLVMESLLKEIEKCRPVGCDVPISVSITAWGVRLLFDSKDPEKKMYISQWSNVIVVRSLSWQIPVKPVFGYRMREVDHVEYLYEVKVSCSLRNFNRLLKQQHTQPLPMSYSRYLACELVSGAS</sequence>
<proteinExistence type="predicted"/>
<accession>A0A061J228</accession>
<dbReference type="InterPro" id="IPR013320">
    <property type="entry name" value="ConA-like_dom_sf"/>
</dbReference>
<dbReference type="SUPFAM" id="SSF49899">
    <property type="entry name" value="Concanavalin A-like lectins/glucanases"/>
    <property type="match status" value="2"/>
</dbReference>
<dbReference type="VEuPathDB" id="TriTrypDB:TRSC58_02814"/>
<evidence type="ECO:0000313" key="3">
    <source>
        <dbReference type="Proteomes" id="UP000031737"/>
    </source>
</evidence>
<feature type="compositionally biased region" description="Basic residues" evidence="1">
    <location>
        <begin position="1191"/>
        <end position="1200"/>
    </location>
</feature>
<evidence type="ECO:0000313" key="2">
    <source>
        <dbReference type="EMBL" id="ESL09463.1"/>
    </source>
</evidence>
<reference evidence="2 3" key="1">
    <citation type="submission" date="2013-07" db="EMBL/GenBank/DDBJ databases">
        <authorList>
            <person name="Stoco P.H."/>
            <person name="Wagner G."/>
            <person name="Gerber A."/>
            <person name="Zaha A."/>
            <person name="Thompson C."/>
            <person name="Bartholomeu D.C."/>
            <person name="Luckemeyer D.D."/>
            <person name="Bahia D."/>
            <person name="Loreto E."/>
            <person name="Prestes E.B."/>
            <person name="Lima F.M."/>
            <person name="Rodrigues-Luiz G."/>
            <person name="Vallejo G.A."/>
            <person name="Filho J.F."/>
            <person name="Monteiro K.M."/>
            <person name="Tyler K.M."/>
            <person name="de Almeida L.G."/>
            <person name="Ortiz M.F."/>
            <person name="Siervo M.A."/>
            <person name="de Moraes M.H."/>
            <person name="Cunha O.L."/>
            <person name="Mendonca-Neto R."/>
            <person name="Silva R."/>
            <person name="Teixeira S.M."/>
            <person name="Murta S.M."/>
            <person name="Sincero T.C."/>
            <person name="Mendes T.A."/>
            <person name="Urmenyi T.P."/>
            <person name="Silva V.G."/>
            <person name="da Rocha W.D."/>
            <person name="Andersson B."/>
            <person name="Romanha A.J."/>
            <person name="Steindel M."/>
            <person name="de Vasconcelos A.T."/>
            <person name="Grisard E.C."/>
        </authorList>
    </citation>
    <scope>NUCLEOTIDE SEQUENCE [LARGE SCALE GENOMIC DNA]</scope>
    <source>
        <strain evidence="2 3">SC58</strain>
    </source>
</reference>
<keyword evidence="3" id="KW-1185">Reference proteome</keyword>
<gene>
    <name evidence="2" type="ORF">TRSC58_02814</name>
</gene>
<evidence type="ECO:0000256" key="1">
    <source>
        <dbReference type="SAM" id="MobiDB-lite"/>
    </source>
</evidence>
<protein>
    <submittedName>
        <fullName evidence="2">Uncharacterized protein</fullName>
    </submittedName>
</protein>
<dbReference type="OrthoDB" id="243088at2759"/>
<comment type="caution">
    <text evidence="2">The sequence shown here is derived from an EMBL/GenBank/DDBJ whole genome shotgun (WGS) entry which is preliminary data.</text>
</comment>